<name>A0A9P7UTG4_9AGAR</name>
<protein>
    <recommendedName>
        <fullName evidence="5">Initiator tRNA phosphoribosyl transferase</fullName>
    </recommendedName>
</protein>
<feature type="domain" description="Rit1 DUSP-like" evidence="1">
    <location>
        <begin position="366"/>
        <end position="432"/>
    </location>
</feature>
<evidence type="ECO:0008006" key="5">
    <source>
        <dbReference type="Google" id="ProtNLM"/>
    </source>
</evidence>
<dbReference type="GO" id="GO:0019988">
    <property type="term" value="P:charged-tRNA amino acid modification"/>
    <property type="evidence" value="ECO:0007669"/>
    <property type="project" value="InterPro"/>
</dbReference>
<dbReference type="OrthoDB" id="45256at2759"/>
<dbReference type="PANTHER" id="PTHR31811:SF0">
    <property type="entry name" value="TRNA A64-2'-O-RIBOSYLPHOSPHATE TRANSFERASE"/>
    <property type="match status" value="1"/>
</dbReference>
<reference evidence="3" key="1">
    <citation type="journal article" date="2021" name="Genome Biol. Evol.">
        <title>The assembled and annotated genome of the fairy-ring fungus Marasmius oreades.</title>
        <authorList>
            <person name="Hiltunen M."/>
            <person name="Ament-Velasquez S.L."/>
            <person name="Johannesson H."/>
        </authorList>
    </citation>
    <scope>NUCLEOTIDE SEQUENCE</scope>
    <source>
        <strain evidence="3">03SP1</strain>
    </source>
</reference>
<dbReference type="InterPro" id="IPR007306">
    <property type="entry name" value="Rit1"/>
</dbReference>
<dbReference type="InterPro" id="IPR033421">
    <property type="entry name" value="Rit1_DUSP-like"/>
</dbReference>
<dbReference type="Proteomes" id="UP001049176">
    <property type="component" value="Chromosome 6"/>
</dbReference>
<evidence type="ECO:0000313" key="3">
    <source>
        <dbReference type="EMBL" id="KAG7091219.1"/>
    </source>
</evidence>
<comment type="caution">
    <text evidence="3">The sequence shown here is derived from an EMBL/GenBank/DDBJ whole genome shotgun (WGS) entry which is preliminary data.</text>
</comment>
<dbReference type="GeneID" id="66079346"/>
<dbReference type="KEGG" id="more:E1B28_010270"/>
<organism evidence="3 4">
    <name type="scientific">Marasmius oreades</name>
    <name type="common">fairy-ring Marasmius</name>
    <dbReference type="NCBI Taxonomy" id="181124"/>
    <lineage>
        <taxon>Eukaryota</taxon>
        <taxon>Fungi</taxon>
        <taxon>Dikarya</taxon>
        <taxon>Basidiomycota</taxon>
        <taxon>Agaricomycotina</taxon>
        <taxon>Agaricomycetes</taxon>
        <taxon>Agaricomycetidae</taxon>
        <taxon>Agaricales</taxon>
        <taxon>Marasmiineae</taxon>
        <taxon>Marasmiaceae</taxon>
        <taxon>Marasmius</taxon>
    </lineage>
</organism>
<dbReference type="PIRSF" id="PIRSF007747">
    <property type="entry name" value="Ribosyl_Ptfrase"/>
    <property type="match status" value="1"/>
</dbReference>
<dbReference type="Pfam" id="PF17184">
    <property type="entry name" value="Rit1_C"/>
    <property type="match status" value="1"/>
</dbReference>
<dbReference type="InterPro" id="IPR033449">
    <property type="entry name" value="Rit1_N"/>
</dbReference>
<sequence length="457" mass="50630">MSSHVHHKQSSTAQDDFNLTNLNLQIDAFSHLRKESFDLYNRLHSIQEDVQFVKQVHAAYPTIPLIPNLRCGAWYCDPAISAPYPAYFKSTDGHTSNWDFNLRRPNLHILPVISEARGIVLVDSTRAGKRIPDALSKTVPIWCAVVNRAMVLRYPKLRAENSWDTALHTPPLSVSKQEHMQIEGLLDGWAGALVESSYTLPELSKPVRPIWITPASSSFPQLNGVDFLPVICVSASRYIEEGLDRRTGGFVYVQGSGDDHELWGKGLTSQKYWAHHNLLLSAHRFDIEKIVESVTKMHEDGLRDRNPPSKINKIGAKIQLAALHDILPQMHNTGEDFIAYVLISNNANEWSDMQNGQDVDEKGLILRIVSPEGKKGQKHFLQVVLPLSLQFIHSQLSRGVSVCISCPTGNDVSVGVAVAALQKSFDANGELVLDGGSMQGVAGAFQLSSVSPKLIKL</sequence>
<dbReference type="RefSeq" id="XP_043007689.1">
    <property type="nucleotide sequence ID" value="XM_043155224.1"/>
</dbReference>
<feature type="domain" description="Rit1 N-terminal" evidence="2">
    <location>
        <begin position="32"/>
        <end position="295"/>
    </location>
</feature>
<keyword evidence="4" id="KW-1185">Reference proteome</keyword>
<accession>A0A9P7UTG4</accession>
<dbReference type="PANTHER" id="PTHR31811">
    <property type="entry name" value="TRNA A64-2'-O-RIBOSYLPHOSPHATE TRANSFERASE"/>
    <property type="match status" value="1"/>
</dbReference>
<gene>
    <name evidence="3" type="ORF">E1B28_010270</name>
</gene>
<dbReference type="GO" id="GO:0043399">
    <property type="term" value="F:tRNA adenosine(64)-2'-O-ribosylphosphate transferase activity"/>
    <property type="evidence" value="ECO:0007669"/>
    <property type="project" value="InterPro"/>
</dbReference>
<proteinExistence type="predicted"/>
<dbReference type="GO" id="GO:0005737">
    <property type="term" value="C:cytoplasm"/>
    <property type="evidence" value="ECO:0007669"/>
    <property type="project" value="TreeGrafter"/>
</dbReference>
<evidence type="ECO:0000313" key="4">
    <source>
        <dbReference type="Proteomes" id="UP001049176"/>
    </source>
</evidence>
<dbReference type="EMBL" id="CM032186">
    <property type="protein sequence ID" value="KAG7091219.1"/>
    <property type="molecule type" value="Genomic_DNA"/>
</dbReference>
<evidence type="ECO:0000259" key="2">
    <source>
        <dbReference type="Pfam" id="PF17184"/>
    </source>
</evidence>
<dbReference type="Pfam" id="PF04179">
    <property type="entry name" value="Init_tRNA_PT"/>
    <property type="match status" value="1"/>
</dbReference>
<evidence type="ECO:0000259" key="1">
    <source>
        <dbReference type="Pfam" id="PF04179"/>
    </source>
</evidence>
<dbReference type="AlphaFoldDB" id="A0A9P7UTG4"/>